<dbReference type="InterPro" id="IPR026870">
    <property type="entry name" value="Zinc_ribbon_dom"/>
</dbReference>
<sequence length="303" mass="33056">MYNQKLVASLKANGKILREFKDTVYIPFGSEYSFLIKNLNTTRALVNIFIDGDNIVEGGLVINAGQEINLERAIRNNNLKEGNKFKFIERTSAVEQHRGAKLEDGLVRIEFQFEKPPMRINELPDWQKNQIFAGIRNGTINAVGAMGSSEYKGTTDKFTLTASGSVSQMNVGGVMRGIDTSQNGNAAFASATATVNSYCAQNGIVSKSEVHDGMATMDCSFNDIGITVPGSKSTQSFSTTYMGAMEDEKHTIVLKLLGETPDNKPVVKPVTVERKPKCVTCGKQNKAHAKFCTECGTALEIFA</sequence>
<dbReference type="EMBL" id="LR797824">
    <property type="protein sequence ID" value="CAB4241560.1"/>
    <property type="molecule type" value="Genomic_DNA"/>
</dbReference>
<feature type="domain" description="Zinc-ribbon" evidence="1">
    <location>
        <begin position="277"/>
        <end position="299"/>
    </location>
</feature>
<reference evidence="2" key="1">
    <citation type="submission" date="2020-05" db="EMBL/GenBank/DDBJ databases">
        <authorList>
            <person name="Chiriac C."/>
            <person name="Salcher M."/>
            <person name="Ghai R."/>
            <person name="Kavagutti S V."/>
        </authorList>
    </citation>
    <scope>NUCLEOTIDE SEQUENCE</scope>
</reference>
<evidence type="ECO:0000259" key="1">
    <source>
        <dbReference type="Pfam" id="PF13240"/>
    </source>
</evidence>
<dbReference type="Pfam" id="PF13240">
    <property type="entry name" value="Zn_Ribbon_1"/>
    <property type="match status" value="1"/>
</dbReference>
<accession>A0A6J5TD58</accession>
<evidence type="ECO:0000313" key="2">
    <source>
        <dbReference type="EMBL" id="CAB4241560.1"/>
    </source>
</evidence>
<name>A0A6J5TD58_9CAUD</name>
<organism evidence="2">
    <name type="scientific">uncultured Caudovirales phage</name>
    <dbReference type="NCBI Taxonomy" id="2100421"/>
    <lineage>
        <taxon>Viruses</taxon>
        <taxon>Duplodnaviria</taxon>
        <taxon>Heunggongvirae</taxon>
        <taxon>Uroviricota</taxon>
        <taxon>Caudoviricetes</taxon>
        <taxon>Peduoviridae</taxon>
        <taxon>Maltschvirus</taxon>
        <taxon>Maltschvirus maltsch</taxon>
    </lineage>
</organism>
<proteinExistence type="predicted"/>
<protein>
    <submittedName>
        <fullName evidence="2">Zinc-ribbon domain containing protein</fullName>
    </submittedName>
</protein>
<gene>
    <name evidence="2" type="ORF">UFOVP71_98</name>
</gene>